<name>A0A9J5ZLT4_SOLCO</name>
<accession>A0A9J5ZLT4</accession>
<feature type="compositionally biased region" description="Acidic residues" evidence="1">
    <location>
        <begin position="17"/>
        <end position="28"/>
    </location>
</feature>
<feature type="compositionally biased region" description="Polar residues" evidence="1">
    <location>
        <begin position="55"/>
        <end position="73"/>
    </location>
</feature>
<sequence>MVSSLVISPESETLSAVEEDSGDEVGDGEELKYSQCFLTKRATEIKNTIPHITPEISNGPENNSCPNPETCSSADEEEQFVEISICSSS</sequence>
<comment type="caution">
    <text evidence="2">The sequence shown here is derived from an EMBL/GenBank/DDBJ whole genome shotgun (WGS) entry which is preliminary data.</text>
</comment>
<feature type="compositionally biased region" description="Polar residues" evidence="1">
    <location>
        <begin position="1"/>
        <end position="14"/>
    </location>
</feature>
<dbReference type="AlphaFoldDB" id="A0A9J5ZLT4"/>
<evidence type="ECO:0000313" key="3">
    <source>
        <dbReference type="Proteomes" id="UP000824120"/>
    </source>
</evidence>
<reference evidence="2 3" key="1">
    <citation type="submission" date="2020-09" db="EMBL/GenBank/DDBJ databases">
        <title>De no assembly of potato wild relative species, Solanum commersonii.</title>
        <authorList>
            <person name="Cho K."/>
        </authorList>
    </citation>
    <scope>NUCLEOTIDE SEQUENCE [LARGE SCALE GENOMIC DNA]</scope>
    <source>
        <strain evidence="2">LZ3.2</strain>
        <tissue evidence="2">Leaf</tissue>
    </source>
</reference>
<feature type="region of interest" description="Disordered" evidence="1">
    <location>
        <begin position="51"/>
        <end position="76"/>
    </location>
</feature>
<feature type="region of interest" description="Disordered" evidence="1">
    <location>
        <begin position="1"/>
        <end position="29"/>
    </location>
</feature>
<evidence type="ECO:0000256" key="1">
    <source>
        <dbReference type="SAM" id="MobiDB-lite"/>
    </source>
</evidence>
<organism evidence="2 3">
    <name type="scientific">Solanum commersonii</name>
    <name type="common">Commerson's wild potato</name>
    <name type="synonym">Commerson's nightshade</name>
    <dbReference type="NCBI Taxonomy" id="4109"/>
    <lineage>
        <taxon>Eukaryota</taxon>
        <taxon>Viridiplantae</taxon>
        <taxon>Streptophyta</taxon>
        <taxon>Embryophyta</taxon>
        <taxon>Tracheophyta</taxon>
        <taxon>Spermatophyta</taxon>
        <taxon>Magnoliopsida</taxon>
        <taxon>eudicotyledons</taxon>
        <taxon>Gunneridae</taxon>
        <taxon>Pentapetalae</taxon>
        <taxon>asterids</taxon>
        <taxon>lamiids</taxon>
        <taxon>Solanales</taxon>
        <taxon>Solanaceae</taxon>
        <taxon>Solanoideae</taxon>
        <taxon>Solaneae</taxon>
        <taxon>Solanum</taxon>
    </lineage>
</organism>
<protein>
    <submittedName>
        <fullName evidence="2">Uncharacterized protein</fullName>
    </submittedName>
</protein>
<dbReference type="Proteomes" id="UP000824120">
    <property type="component" value="Chromosome 4"/>
</dbReference>
<dbReference type="EMBL" id="JACXVP010000004">
    <property type="protein sequence ID" value="KAG5613087.1"/>
    <property type="molecule type" value="Genomic_DNA"/>
</dbReference>
<evidence type="ECO:0000313" key="2">
    <source>
        <dbReference type="EMBL" id="KAG5613087.1"/>
    </source>
</evidence>
<proteinExistence type="predicted"/>
<keyword evidence="3" id="KW-1185">Reference proteome</keyword>
<gene>
    <name evidence="2" type="ORF">H5410_024368</name>
</gene>